<dbReference type="Pfam" id="PF05016">
    <property type="entry name" value="ParE_toxin"/>
    <property type="match status" value="1"/>
</dbReference>
<dbReference type="Gene3D" id="3.30.2310.20">
    <property type="entry name" value="RelE-like"/>
    <property type="match status" value="1"/>
</dbReference>
<proteinExistence type="predicted"/>
<evidence type="ECO:0000313" key="2">
    <source>
        <dbReference type="Proteomes" id="UP000500895"/>
    </source>
</evidence>
<dbReference type="RefSeq" id="WP_162406293.1">
    <property type="nucleotide sequence ID" value="NZ_CP041090.2"/>
</dbReference>
<dbReference type="AlphaFoldDB" id="A0A6G8ZG74"/>
<accession>A0A6G8ZG74</accession>
<organism evidence="1 2">
    <name type="scientific">Bradyrhizobium symbiodeficiens</name>
    <dbReference type="NCBI Taxonomy" id="1404367"/>
    <lineage>
        <taxon>Bacteria</taxon>
        <taxon>Pseudomonadati</taxon>
        <taxon>Pseudomonadota</taxon>
        <taxon>Alphaproteobacteria</taxon>
        <taxon>Hyphomicrobiales</taxon>
        <taxon>Nitrobacteraceae</taxon>
        <taxon>Bradyrhizobium</taxon>
    </lineage>
</organism>
<reference evidence="1 2" key="1">
    <citation type="journal article" date="2020" name="Int. J. Syst. Evol. Microbiol.">
        <title>Description and complete genome sequences of Bradyrhizobium symbiodeficiens sp. nov., a non-symbiotic bacterium associated with legumes native to Canada.</title>
        <authorList>
            <person name="Bromfield E.S.P."/>
            <person name="Cloutier S."/>
            <person name="Nguyen H.D.T."/>
        </authorList>
    </citation>
    <scope>NUCLEOTIDE SEQUENCE [LARGE SCALE GENOMIC DNA]</scope>
    <source>
        <strain evidence="1 2">101S1MB</strain>
    </source>
</reference>
<dbReference type="EMBL" id="CP050066">
    <property type="protein sequence ID" value="QIP05377.1"/>
    <property type="molecule type" value="Genomic_DNA"/>
</dbReference>
<dbReference type="InterPro" id="IPR035093">
    <property type="entry name" value="RelE/ParE_toxin_dom_sf"/>
</dbReference>
<evidence type="ECO:0000313" key="1">
    <source>
        <dbReference type="EMBL" id="QIP05377.1"/>
    </source>
</evidence>
<name>A0A6G8ZG74_9BRAD</name>
<gene>
    <name evidence="1" type="ORF">HAV00_03520</name>
</gene>
<sequence length="67" mass="7706">MKLRYAWRARTDIEGLHEYIAQQDKRAASVVVRRIRSVSQLLARHPGLGRATDIAGVRMFPIVPFPY</sequence>
<protein>
    <submittedName>
        <fullName evidence="1">Type II toxin-antitoxin system RelE/ParE family toxin</fullName>
    </submittedName>
</protein>
<dbReference type="InterPro" id="IPR007712">
    <property type="entry name" value="RelE/ParE_toxin"/>
</dbReference>
<dbReference type="Proteomes" id="UP000500895">
    <property type="component" value="Chromosome"/>
</dbReference>